<evidence type="ECO:0000259" key="1">
    <source>
        <dbReference type="PROSITE" id="PS51094"/>
    </source>
</evidence>
<dbReference type="CDD" id="cd00211">
    <property type="entry name" value="PTS_IIA_fru"/>
    <property type="match status" value="1"/>
</dbReference>
<gene>
    <name evidence="2" type="ORF">BI350_14850</name>
</gene>
<dbReference type="SUPFAM" id="SSF55804">
    <property type="entry name" value="Phoshotransferase/anion transport protein"/>
    <property type="match status" value="1"/>
</dbReference>
<keyword evidence="3" id="KW-1185">Reference proteome</keyword>
<protein>
    <recommendedName>
        <fullName evidence="1">PTS EIIA type-2 domain-containing protein</fullName>
    </recommendedName>
</protein>
<dbReference type="AlphaFoldDB" id="A0A1D8JJ03"/>
<evidence type="ECO:0000313" key="2">
    <source>
        <dbReference type="EMBL" id="AOV08691.1"/>
    </source>
</evidence>
<dbReference type="InterPro" id="IPR016152">
    <property type="entry name" value="PTrfase/Anion_transptr"/>
</dbReference>
<proteinExistence type="predicted"/>
<organism evidence="2 3">
    <name type="scientific">Sporosarcina ureilytica</name>
    <dbReference type="NCBI Taxonomy" id="298596"/>
    <lineage>
        <taxon>Bacteria</taxon>
        <taxon>Bacillati</taxon>
        <taxon>Bacillota</taxon>
        <taxon>Bacilli</taxon>
        <taxon>Bacillales</taxon>
        <taxon>Caryophanaceae</taxon>
        <taxon>Sporosarcina</taxon>
    </lineage>
</organism>
<dbReference type="InterPro" id="IPR051541">
    <property type="entry name" value="PTS_SugarTrans_NitroReg"/>
</dbReference>
<dbReference type="PROSITE" id="PS51094">
    <property type="entry name" value="PTS_EIIA_TYPE_2"/>
    <property type="match status" value="1"/>
</dbReference>
<reference evidence="2 3" key="1">
    <citation type="submission" date="2016-09" db="EMBL/GenBank/DDBJ databases">
        <title>Complete genome sequence of the Lysinibacillus sphaericus LMG 22257, a specie of Bacillus with ureolytic activity that can effectively biodeposit calcium carbonate.</title>
        <authorList>
            <person name="Yan W."/>
        </authorList>
    </citation>
    <scope>NUCLEOTIDE SEQUENCE [LARGE SCALE GENOMIC DNA]</scope>
    <source>
        <strain evidence="2 3">LMG 22257</strain>
    </source>
</reference>
<dbReference type="PANTHER" id="PTHR47738:SF3">
    <property type="entry name" value="PHOSPHOTRANSFERASE SYSTEM MANNITOL_FRUCTOSE-SPECIFIC IIA DOMAIN CONTAINING PROTEIN"/>
    <property type="match status" value="1"/>
</dbReference>
<feature type="domain" description="PTS EIIA type-2" evidence="1">
    <location>
        <begin position="1"/>
        <end position="147"/>
    </location>
</feature>
<dbReference type="PANTHER" id="PTHR47738">
    <property type="entry name" value="PTS SYSTEM FRUCTOSE-LIKE EIIA COMPONENT-RELATED"/>
    <property type="match status" value="1"/>
</dbReference>
<dbReference type="Proteomes" id="UP000185746">
    <property type="component" value="Chromosome"/>
</dbReference>
<dbReference type="Pfam" id="PF00359">
    <property type="entry name" value="PTS_EIIA_2"/>
    <property type="match status" value="1"/>
</dbReference>
<sequence>MYVEKDLVFYDRFFENQEQLFDFMADELEKKNYVTKGFREAIKKREKEYPTGMQLKDMNIALVHTEAKFSKAEKLVVLQLEQPVTFQNIEDLQPIKVDFVFGLILNDSNKHLEVLQQISLLLQSKEGIRGIKGVKSQAELWSLMKYYFNKKENVE</sequence>
<evidence type="ECO:0000313" key="3">
    <source>
        <dbReference type="Proteomes" id="UP000185746"/>
    </source>
</evidence>
<accession>A0A1D8JJ03</accession>
<dbReference type="RefSeq" id="WP_075528857.1">
    <property type="nucleotide sequence ID" value="NZ_CP017560.1"/>
</dbReference>
<dbReference type="Gene3D" id="3.40.930.10">
    <property type="entry name" value="Mannitol-specific EII, Chain A"/>
    <property type="match status" value="1"/>
</dbReference>
<name>A0A1D8JJ03_9BACL</name>
<dbReference type="KEGG" id="surl:BI350_14850"/>
<dbReference type="EMBL" id="CP017560">
    <property type="protein sequence ID" value="AOV08691.1"/>
    <property type="molecule type" value="Genomic_DNA"/>
</dbReference>
<dbReference type="InterPro" id="IPR002178">
    <property type="entry name" value="PTS_EIIA_type-2_dom"/>
</dbReference>